<sequence>MISVEERQTGSATNPERLPDEVRKSRRNSTFKFAAEKASRGGYGAIIVFSIPLDIGYGNLLDLFVNASIADANLNTTSTGHHYKPLSQDLSDANVVNEDAAMEAFKKRNGVSARWFLNSKCMGNLLEDTSFQIASVRQSMTMEDNAGVSGSSSD</sequence>
<proteinExistence type="predicted"/>
<evidence type="ECO:0000256" key="1">
    <source>
        <dbReference type="SAM" id="MobiDB-lite"/>
    </source>
</evidence>
<protein>
    <submittedName>
        <fullName evidence="2">Uncharacterized protein</fullName>
    </submittedName>
</protein>
<feature type="region of interest" description="Disordered" evidence="1">
    <location>
        <begin position="1"/>
        <end position="24"/>
    </location>
</feature>
<evidence type="ECO:0000313" key="3">
    <source>
        <dbReference type="Proteomes" id="UP000053789"/>
    </source>
</evidence>
<gene>
    <name evidence="2" type="ORF">Z519_11568</name>
</gene>
<organism evidence="2 3">
    <name type="scientific">Cladophialophora bantiana (strain ATCC 10958 / CBS 173.52 / CDC B-1940 / NIH 8579)</name>
    <name type="common">Xylohypha bantiana</name>
    <dbReference type="NCBI Taxonomy" id="1442370"/>
    <lineage>
        <taxon>Eukaryota</taxon>
        <taxon>Fungi</taxon>
        <taxon>Dikarya</taxon>
        <taxon>Ascomycota</taxon>
        <taxon>Pezizomycotina</taxon>
        <taxon>Eurotiomycetes</taxon>
        <taxon>Chaetothyriomycetidae</taxon>
        <taxon>Chaetothyriales</taxon>
        <taxon>Herpotrichiellaceae</taxon>
        <taxon>Cladophialophora</taxon>
    </lineage>
</organism>
<accession>A0A0D2H3W7</accession>
<dbReference type="RefSeq" id="XP_016614652.1">
    <property type="nucleotide sequence ID" value="XM_016769279.1"/>
</dbReference>
<keyword evidence="3" id="KW-1185">Reference proteome</keyword>
<dbReference type="Proteomes" id="UP000053789">
    <property type="component" value="Unassembled WGS sequence"/>
</dbReference>
<dbReference type="EMBL" id="KN847001">
    <property type="protein sequence ID" value="KIW87983.1"/>
    <property type="molecule type" value="Genomic_DNA"/>
</dbReference>
<evidence type="ECO:0000313" key="2">
    <source>
        <dbReference type="EMBL" id="KIW87983.1"/>
    </source>
</evidence>
<name>A0A0D2H3W7_CLAB1</name>
<dbReference type="AlphaFoldDB" id="A0A0D2H3W7"/>
<dbReference type="HOGENOM" id="CLU_1704018_0_0_1"/>
<reference evidence="2" key="1">
    <citation type="submission" date="2015-01" db="EMBL/GenBank/DDBJ databases">
        <title>The Genome Sequence of Cladophialophora bantiana CBS 173.52.</title>
        <authorList>
            <consortium name="The Broad Institute Genomics Platform"/>
            <person name="Cuomo C."/>
            <person name="de Hoog S."/>
            <person name="Gorbushina A."/>
            <person name="Stielow B."/>
            <person name="Teixiera M."/>
            <person name="Abouelleil A."/>
            <person name="Chapman S.B."/>
            <person name="Priest M."/>
            <person name="Young S.K."/>
            <person name="Wortman J."/>
            <person name="Nusbaum C."/>
            <person name="Birren B."/>
        </authorList>
    </citation>
    <scope>NUCLEOTIDE SEQUENCE [LARGE SCALE GENOMIC DNA]</scope>
    <source>
        <strain evidence="2">CBS 173.52</strain>
    </source>
</reference>
<dbReference type="VEuPathDB" id="FungiDB:Z519_11568"/>
<dbReference type="GeneID" id="27704496"/>